<dbReference type="InterPro" id="IPR020103">
    <property type="entry name" value="PsdUridine_synth_cat_dom_sf"/>
</dbReference>
<evidence type="ECO:0000256" key="3">
    <source>
        <dbReference type="ARBA" id="ARBA00023235"/>
    </source>
</evidence>
<comment type="catalytic activity">
    <reaction evidence="4">
        <text>uridine(38/39/40) in tRNA = pseudouridine(38/39/40) in tRNA</text>
        <dbReference type="Rhea" id="RHEA:22376"/>
        <dbReference type="Rhea" id="RHEA-COMP:10085"/>
        <dbReference type="Rhea" id="RHEA-COMP:10087"/>
        <dbReference type="ChEBI" id="CHEBI:65314"/>
        <dbReference type="ChEBI" id="CHEBI:65315"/>
        <dbReference type="EC" id="5.4.99.12"/>
    </reaction>
</comment>
<evidence type="ECO:0000313" key="6">
    <source>
        <dbReference type="EMBL" id="CAE7221539.1"/>
    </source>
</evidence>
<keyword evidence="7" id="KW-1185">Reference proteome</keyword>
<dbReference type="GO" id="GO:0160147">
    <property type="term" value="F:tRNA pseudouridine(38-40) synthase activity"/>
    <property type="evidence" value="ECO:0007669"/>
    <property type="project" value="UniProtKB-EC"/>
</dbReference>
<dbReference type="InterPro" id="IPR020095">
    <property type="entry name" value="PsdUridine_synth_TruA_C"/>
</dbReference>
<feature type="domain" description="Pseudouridine synthase I TruA alpha/beta" evidence="5">
    <location>
        <begin position="119"/>
        <end position="221"/>
    </location>
</feature>
<evidence type="ECO:0000313" key="7">
    <source>
        <dbReference type="Proteomes" id="UP000649617"/>
    </source>
</evidence>
<dbReference type="PANTHER" id="PTHR11142">
    <property type="entry name" value="PSEUDOURIDYLATE SYNTHASE"/>
    <property type="match status" value="1"/>
</dbReference>
<organism evidence="6 7">
    <name type="scientific">Symbiodinium pilosum</name>
    <name type="common">Dinoflagellate</name>
    <dbReference type="NCBI Taxonomy" id="2952"/>
    <lineage>
        <taxon>Eukaryota</taxon>
        <taxon>Sar</taxon>
        <taxon>Alveolata</taxon>
        <taxon>Dinophyceae</taxon>
        <taxon>Suessiales</taxon>
        <taxon>Symbiodiniaceae</taxon>
        <taxon>Symbiodinium</taxon>
    </lineage>
</organism>
<dbReference type="Pfam" id="PF01416">
    <property type="entry name" value="PseudoU_synth_1"/>
    <property type="match status" value="1"/>
</dbReference>
<keyword evidence="3 4" id="KW-0413">Isomerase</keyword>
<accession>A0A812K6J7</accession>
<dbReference type="EC" id="5.4.99.12" evidence="4"/>
<dbReference type="InterPro" id="IPR020097">
    <property type="entry name" value="PsdUridine_synth_TruA_a/b_dom"/>
</dbReference>
<evidence type="ECO:0000256" key="4">
    <source>
        <dbReference type="RuleBase" id="RU003792"/>
    </source>
</evidence>
<dbReference type="OrthoDB" id="10256309at2759"/>
<gene>
    <name evidence="6" type="primary">PUS1</name>
    <name evidence="6" type="ORF">SPIL2461_LOCUS2945</name>
</gene>
<comment type="similarity">
    <text evidence="1 4">Belongs to the tRNA pseudouridine synthase TruA family.</text>
</comment>
<dbReference type="Proteomes" id="UP000649617">
    <property type="component" value="Unassembled WGS sequence"/>
</dbReference>
<dbReference type="GO" id="GO:0005634">
    <property type="term" value="C:nucleus"/>
    <property type="evidence" value="ECO:0007669"/>
    <property type="project" value="TreeGrafter"/>
</dbReference>
<proteinExistence type="inferred from homology"/>
<dbReference type="Gene3D" id="3.30.70.660">
    <property type="entry name" value="Pseudouridine synthase I, catalytic domain, C-terminal subdomain"/>
    <property type="match status" value="1"/>
</dbReference>
<evidence type="ECO:0000256" key="1">
    <source>
        <dbReference type="ARBA" id="ARBA00009375"/>
    </source>
</evidence>
<dbReference type="PANTHER" id="PTHR11142:SF4">
    <property type="entry name" value="PSEUDOURIDYLATE SYNTHASE 1 HOMOLOG"/>
    <property type="match status" value="1"/>
</dbReference>
<reference evidence="6" key="1">
    <citation type="submission" date="2021-02" db="EMBL/GenBank/DDBJ databases">
        <authorList>
            <person name="Dougan E. K."/>
            <person name="Rhodes N."/>
            <person name="Thang M."/>
            <person name="Chan C."/>
        </authorList>
    </citation>
    <scope>NUCLEOTIDE SEQUENCE</scope>
</reference>
<keyword evidence="2 4" id="KW-0819">tRNA processing</keyword>
<dbReference type="InterPro" id="IPR001406">
    <property type="entry name" value="PsdUridine_synth_TruA"/>
</dbReference>
<dbReference type="GO" id="GO:0031119">
    <property type="term" value="P:tRNA pseudouridine synthesis"/>
    <property type="evidence" value="ECO:0007669"/>
    <property type="project" value="TreeGrafter"/>
</dbReference>
<name>A0A812K6J7_SYMPI</name>
<comment type="caution">
    <text evidence="6">The sequence shown here is derived from an EMBL/GenBank/DDBJ whole genome shotgun (WGS) entry which is preliminary data.</text>
</comment>
<evidence type="ECO:0000256" key="2">
    <source>
        <dbReference type="ARBA" id="ARBA00022694"/>
    </source>
</evidence>
<dbReference type="EMBL" id="CAJNIZ010003345">
    <property type="protein sequence ID" value="CAE7221539.1"/>
    <property type="molecule type" value="Genomic_DNA"/>
</dbReference>
<dbReference type="GO" id="GO:0003723">
    <property type="term" value="F:RNA binding"/>
    <property type="evidence" value="ECO:0007669"/>
    <property type="project" value="InterPro"/>
</dbReference>
<dbReference type="AlphaFoldDB" id="A0A812K6J7"/>
<dbReference type="GO" id="GO:1990481">
    <property type="term" value="P:mRNA pseudouridine synthesis"/>
    <property type="evidence" value="ECO:0007669"/>
    <property type="project" value="TreeGrafter"/>
</dbReference>
<evidence type="ECO:0000259" key="5">
    <source>
        <dbReference type="Pfam" id="PF01416"/>
    </source>
</evidence>
<sequence>MPGNVVTGRLIVGKEEGALTELVERIRSFLPPEVELHGVAKVSKRYNARWEGARRDYRFLVPSFCVVPTLAKVRQWLAAKRPFDPPTAFSAEDLKQIEEELGLRKVRLSAEQLHRFREAFYSFEGTHYFGNFANKKLDPMGPQGFRHLRRVYSGEPFVDDFGREWLPLEISGDSFLTHQIRKMVATAALVAQGALSMEFIQAAMHRRIYVKTHRFPPTGLMFQRPFFSARTPQRAGVEVALQSEEVCQRVEAMQARLEVAILKEAEEELSAVKWLACVAHFEPENMESEVLEEFRALKRTMDRQIRARRAASTQVVCIRASDGEDLWLGRHFQKR</sequence>
<protein>
    <recommendedName>
        <fullName evidence="4">tRNA pseudouridine synthase</fullName>
        <ecNumber evidence="4">5.4.99.12</ecNumber>
    </recommendedName>
</protein>
<dbReference type="SUPFAM" id="SSF55120">
    <property type="entry name" value="Pseudouridine synthase"/>
    <property type="match status" value="1"/>
</dbReference>